<reference evidence="1 2" key="1">
    <citation type="submission" date="2019-02" db="EMBL/GenBank/DDBJ databases">
        <title>Deep-cultivation of Planctomycetes and their phenomic and genomic characterization uncovers novel biology.</title>
        <authorList>
            <person name="Wiegand S."/>
            <person name="Jogler M."/>
            <person name="Boedeker C."/>
            <person name="Pinto D."/>
            <person name="Vollmers J."/>
            <person name="Rivas-Marin E."/>
            <person name="Kohn T."/>
            <person name="Peeters S.H."/>
            <person name="Heuer A."/>
            <person name="Rast P."/>
            <person name="Oberbeckmann S."/>
            <person name="Bunk B."/>
            <person name="Jeske O."/>
            <person name="Meyerdierks A."/>
            <person name="Storesund J.E."/>
            <person name="Kallscheuer N."/>
            <person name="Luecker S."/>
            <person name="Lage O.M."/>
            <person name="Pohl T."/>
            <person name="Merkel B.J."/>
            <person name="Hornburger P."/>
            <person name="Mueller R.-W."/>
            <person name="Bruemmer F."/>
            <person name="Labrenz M."/>
            <person name="Spormann A.M."/>
            <person name="Op den Camp H."/>
            <person name="Overmann J."/>
            <person name="Amann R."/>
            <person name="Jetten M.S.M."/>
            <person name="Mascher T."/>
            <person name="Medema M.H."/>
            <person name="Devos D.P."/>
            <person name="Kaster A.-K."/>
            <person name="Ovreas L."/>
            <person name="Rohde M."/>
            <person name="Galperin M.Y."/>
            <person name="Jogler C."/>
        </authorList>
    </citation>
    <scope>NUCLEOTIDE SEQUENCE [LARGE SCALE GENOMIC DNA]</scope>
    <source>
        <strain evidence="1 2">Mal4</strain>
    </source>
</reference>
<sequence>MEFEDRLQRAIERGRHARDERGRAAADEAMTQEEIRNLHSQCRLELTERVEDCLRRLADHFPGFEYQSIVSDEGWGARITRDDLKVNPGKRPENVYSRLEMLVSPLGTAAIVELVAKGTIRNKEVFNRKHFQQLSRVDVDSFKELVDLWVLEYAEQFSSRN</sequence>
<name>A0A517ZC50_9PLAN</name>
<accession>A0A517ZC50</accession>
<dbReference type="AlphaFoldDB" id="A0A517ZC50"/>
<dbReference type="Proteomes" id="UP000320496">
    <property type="component" value="Chromosome"/>
</dbReference>
<dbReference type="KEGG" id="mri:Mal4_43790"/>
<keyword evidence="2" id="KW-1185">Reference proteome</keyword>
<dbReference type="EMBL" id="CP036275">
    <property type="protein sequence ID" value="QDU40025.1"/>
    <property type="molecule type" value="Genomic_DNA"/>
</dbReference>
<proteinExistence type="predicted"/>
<evidence type="ECO:0000313" key="1">
    <source>
        <dbReference type="EMBL" id="QDU40025.1"/>
    </source>
</evidence>
<dbReference type="OrthoDB" id="269629at2"/>
<organism evidence="1 2">
    <name type="scientific">Maioricimonas rarisocia</name>
    <dbReference type="NCBI Taxonomy" id="2528026"/>
    <lineage>
        <taxon>Bacteria</taxon>
        <taxon>Pseudomonadati</taxon>
        <taxon>Planctomycetota</taxon>
        <taxon>Planctomycetia</taxon>
        <taxon>Planctomycetales</taxon>
        <taxon>Planctomycetaceae</taxon>
        <taxon>Maioricimonas</taxon>
    </lineage>
</organism>
<protein>
    <submittedName>
        <fullName evidence="1">Uncharacterized protein</fullName>
    </submittedName>
</protein>
<evidence type="ECO:0000313" key="2">
    <source>
        <dbReference type="Proteomes" id="UP000320496"/>
    </source>
</evidence>
<gene>
    <name evidence="1" type="ORF">Mal4_43790</name>
</gene>